<reference evidence="1 2" key="1">
    <citation type="submission" date="2016-10" db="EMBL/GenBank/DDBJ databases">
        <authorList>
            <person name="de Groot N.N."/>
        </authorList>
    </citation>
    <scope>NUCLEOTIDE SEQUENCE [LARGE SCALE GENOMIC DNA]</scope>
    <source>
        <strain evidence="1 2">DSM 20678</strain>
    </source>
</reference>
<organism evidence="1 2">
    <name type="scientific">Caldicoprobacter faecalis</name>
    <dbReference type="NCBI Taxonomy" id="937334"/>
    <lineage>
        <taxon>Bacteria</taxon>
        <taxon>Bacillati</taxon>
        <taxon>Bacillota</taxon>
        <taxon>Clostridia</taxon>
        <taxon>Caldicoprobacterales</taxon>
        <taxon>Caldicoprobacteraceae</taxon>
        <taxon>Caldicoprobacter</taxon>
    </lineage>
</organism>
<dbReference type="AlphaFoldDB" id="A0A1I5VG99"/>
<proteinExistence type="predicted"/>
<dbReference type="STRING" id="937334.SAMN05444406_11113"/>
<evidence type="ECO:0000313" key="2">
    <source>
        <dbReference type="Proteomes" id="UP000198577"/>
    </source>
</evidence>
<accession>A0A1I5VG99</accession>
<name>A0A1I5VG99_9FIRM</name>
<keyword evidence="2" id="KW-1185">Reference proteome</keyword>
<sequence>MEAIDGKPYRFVLVHTNSLREQKTKTLQKRWEKEKRELEKRLRV</sequence>
<dbReference type="EMBL" id="FOXR01000011">
    <property type="protein sequence ID" value="SFQ06564.1"/>
    <property type="molecule type" value="Genomic_DNA"/>
</dbReference>
<dbReference type="RefSeq" id="WP_278292279.1">
    <property type="nucleotide sequence ID" value="NZ_FOXR01000011.1"/>
</dbReference>
<evidence type="ECO:0000313" key="1">
    <source>
        <dbReference type="EMBL" id="SFQ06564.1"/>
    </source>
</evidence>
<gene>
    <name evidence="1" type="ORF">SAMN05444406_11113</name>
</gene>
<dbReference type="Proteomes" id="UP000198577">
    <property type="component" value="Unassembled WGS sequence"/>
</dbReference>
<protein>
    <submittedName>
        <fullName evidence="1">Uncharacterized protein</fullName>
    </submittedName>
</protein>